<name>A0A212KK90_9PROT</name>
<keyword evidence="4" id="KW-0963">Cytoplasm</keyword>
<evidence type="ECO:0000256" key="9">
    <source>
        <dbReference type="ARBA" id="ARBA00022842"/>
    </source>
</evidence>
<keyword evidence="8" id="KW-0067">ATP-binding</keyword>
<comment type="similarity">
    <text evidence="2">Belongs to the TsaE family.</text>
</comment>
<keyword evidence="5" id="KW-0819">tRNA processing</keyword>
<keyword evidence="9" id="KW-0460">Magnesium</keyword>
<dbReference type="GO" id="GO:0005737">
    <property type="term" value="C:cytoplasm"/>
    <property type="evidence" value="ECO:0007669"/>
    <property type="project" value="UniProtKB-SubCell"/>
</dbReference>
<reference evidence="11" key="1">
    <citation type="submission" date="2016-04" db="EMBL/GenBank/DDBJ databases">
        <authorList>
            <person name="Evans L.H."/>
            <person name="Alamgir A."/>
            <person name="Owens N."/>
            <person name="Weber N.D."/>
            <person name="Virtaneva K."/>
            <person name="Barbian K."/>
            <person name="Babar A."/>
            <person name="Rosenke K."/>
        </authorList>
    </citation>
    <scope>NUCLEOTIDE SEQUENCE</scope>
    <source>
        <strain evidence="11">86</strain>
    </source>
</reference>
<keyword evidence="6" id="KW-0479">Metal-binding</keyword>
<dbReference type="Gene3D" id="3.40.50.300">
    <property type="entry name" value="P-loop containing nucleotide triphosphate hydrolases"/>
    <property type="match status" value="1"/>
</dbReference>
<dbReference type="InterPro" id="IPR027417">
    <property type="entry name" value="P-loop_NTPase"/>
</dbReference>
<evidence type="ECO:0000256" key="1">
    <source>
        <dbReference type="ARBA" id="ARBA00004496"/>
    </source>
</evidence>
<evidence type="ECO:0000256" key="5">
    <source>
        <dbReference type="ARBA" id="ARBA00022694"/>
    </source>
</evidence>
<protein>
    <recommendedName>
        <fullName evidence="3">tRNA threonylcarbamoyladenosine biosynthesis protein TsaE</fullName>
    </recommendedName>
    <alternativeName>
        <fullName evidence="10">t(6)A37 threonylcarbamoyladenosine biosynthesis protein TsaE</fullName>
    </alternativeName>
</protein>
<dbReference type="NCBIfam" id="TIGR00150">
    <property type="entry name" value="T6A_YjeE"/>
    <property type="match status" value="1"/>
</dbReference>
<evidence type="ECO:0000256" key="3">
    <source>
        <dbReference type="ARBA" id="ARBA00019010"/>
    </source>
</evidence>
<evidence type="ECO:0000256" key="7">
    <source>
        <dbReference type="ARBA" id="ARBA00022741"/>
    </source>
</evidence>
<comment type="subcellular location">
    <subcellularLocation>
        <location evidence="1">Cytoplasm</location>
    </subcellularLocation>
</comment>
<evidence type="ECO:0000256" key="4">
    <source>
        <dbReference type="ARBA" id="ARBA00022490"/>
    </source>
</evidence>
<dbReference type="AlphaFoldDB" id="A0A212KK90"/>
<dbReference type="Pfam" id="PF02367">
    <property type="entry name" value="TsaE"/>
    <property type="match status" value="1"/>
</dbReference>
<accession>A0A212KK90</accession>
<evidence type="ECO:0000256" key="2">
    <source>
        <dbReference type="ARBA" id="ARBA00007599"/>
    </source>
</evidence>
<dbReference type="GO" id="GO:0046872">
    <property type="term" value="F:metal ion binding"/>
    <property type="evidence" value="ECO:0007669"/>
    <property type="project" value="UniProtKB-KW"/>
</dbReference>
<organism evidence="11">
    <name type="scientific">uncultured Alphaproteobacteria bacterium</name>
    <dbReference type="NCBI Taxonomy" id="91750"/>
    <lineage>
        <taxon>Bacteria</taxon>
        <taxon>Pseudomonadati</taxon>
        <taxon>Pseudomonadota</taxon>
        <taxon>Alphaproteobacteria</taxon>
        <taxon>environmental samples</taxon>
    </lineage>
</organism>
<dbReference type="InterPro" id="IPR003442">
    <property type="entry name" value="T6A_TsaE"/>
</dbReference>
<keyword evidence="7" id="KW-0547">Nucleotide-binding</keyword>
<dbReference type="EMBL" id="FLUO01000002">
    <property type="protein sequence ID" value="SBW12090.1"/>
    <property type="molecule type" value="Genomic_DNA"/>
</dbReference>
<evidence type="ECO:0000256" key="10">
    <source>
        <dbReference type="ARBA" id="ARBA00032441"/>
    </source>
</evidence>
<evidence type="ECO:0000256" key="8">
    <source>
        <dbReference type="ARBA" id="ARBA00022840"/>
    </source>
</evidence>
<dbReference type="GO" id="GO:0002949">
    <property type="term" value="P:tRNA threonylcarbamoyladenosine modification"/>
    <property type="evidence" value="ECO:0007669"/>
    <property type="project" value="InterPro"/>
</dbReference>
<gene>
    <name evidence="11" type="ORF">KL86APRO_20438</name>
</gene>
<dbReference type="PANTHER" id="PTHR33540">
    <property type="entry name" value="TRNA THREONYLCARBAMOYLADENOSINE BIOSYNTHESIS PROTEIN TSAE"/>
    <property type="match status" value="1"/>
</dbReference>
<evidence type="ECO:0000256" key="6">
    <source>
        <dbReference type="ARBA" id="ARBA00022723"/>
    </source>
</evidence>
<dbReference type="PANTHER" id="PTHR33540:SF2">
    <property type="entry name" value="TRNA THREONYLCARBAMOYLADENOSINE BIOSYNTHESIS PROTEIN TSAE"/>
    <property type="match status" value="1"/>
</dbReference>
<proteinExistence type="inferred from homology"/>
<evidence type="ECO:0000313" key="11">
    <source>
        <dbReference type="EMBL" id="SBW12090.1"/>
    </source>
</evidence>
<sequence length="181" mass="19404">MSSNATDIPPCPHAVGADDAEWRLTLADAGETAALAARLAELVGAGDVVALWGDLGVGKTAFARGLIHAAGDPEEEVPSPTFTLVQIYEGGGTPVWHFDLYRLTGPEDIWELGFDDALEEAVSLIEWPERLGRQLPLRRLDVELAFAPERGATARCARLIGRGPDWARRVARLETEHGGAG</sequence>
<dbReference type="GO" id="GO:0005524">
    <property type="term" value="F:ATP binding"/>
    <property type="evidence" value="ECO:0007669"/>
    <property type="project" value="UniProtKB-KW"/>
</dbReference>
<dbReference type="SUPFAM" id="SSF52540">
    <property type="entry name" value="P-loop containing nucleoside triphosphate hydrolases"/>
    <property type="match status" value="1"/>
</dbReference>